<organism evidence="2 3">
    <name type="scientific">Falsochrobactrum shanghaiense</name>
    <dbReference type="NCBI Taxonomy" id="2201899"/>
    <lineage>
        <taxon>Bacteria</taxon>
        <taxon>Pseudomonadati</taxon>
        <taxon>Pseudomonadota</taxon>
        <taxon>Alphaproteobacteria</taxon>
        <taxon>Hyphomicrobiales</taxon>
        <taxon>Brucellaceae</taxon>
        <taxon>Falsochrobactrum</taxon>
    </lineage>
</organism>
<dbReference type="PANTHER" id="PTHR33303:SF2">
    <property type="entry name" value="COA-BINDING DOMAIN-CONTAINING PROTEIN"/>
    <property type="match status" value="1"/>
</dbReference>
<sequence length="142" mass="15599">MPISSDQEIRDVLLSVKTIALLGASPRPDRPSNGVMRFLLSKGYRVIPVNPGQAGKEIHGQPVYATLADIPEPVDMVDVFRASEYLPAIVDEILAMQSRPDVLWTQLDVVHAEAAKRAEEGGLKVVMNRCPAIEFPRLISRA</sequence>
<keyword evidence="3" id="KW-1185">Reference proteome</keyword>
<gene>
    <name evidence="2" type="ORF">DKP76_10130</name>
</gene>
<dbReference type="SMART" id="SM00881">
    <property type="entry name" value="CoA_binding"/>
    <property type="match status" value="1"/>
</dbReference>
<dbReference type="RefSeq" id="WP_109706310.1">
    <property type="nucleotide sequence ID" value="NZ_QGDB01000003.1"/>
</dbReference>
<dbReference type="Gene3D" id="3.40.50.720">
    <property type="entry name" value="NAD(P)-binding Rossmann-like Domain"/>
    <property type="match status" value="1"/>
</dbReference>
<accession>A0A316J9R8</accession>
<dbReference type="EMBL" id="QGDB01000003">
    <property type="protein sequence ID" value="PWL18076.1"/>
    <property type="molecule type" value="Genomic_DNA"/>
</dbReference>
<evidence type="ECO:0000313" key="3">
    <source>
        <dbReference type="Proteomes" id="UP000245865"/>
    </source>
</evidence>
<evidence type="ECO:0000313" key="2">
    <source>
        <dbReference type="EMBL" id="PWL18076.1"/>
    </source>
</evidence>
<evidence type="ECO:0000259" key="1">
    <source>
        <dbReference type="SMART" id="SM00881"/>
    </source>
</evidence>
<dbReference type="InterPro" id="IPR036291">
    <property type="entry name" value="NAD(P)-bd_dom_sf"/>
</dbReference>
<comment type="caution">
    <text evidence="2">The sequence shown here is derived from an EMBL/GenBank/DDBJ whole genome shotgun (WGS) entry which is preliminary data.</text>
</comment>
<proteinExistence type="predicted"/>
<protein>
    <submittedName>
        <fullName evidence="2">CoA-binding protein</fullName>
    </submittedName>
</protein>
<dbReference type="OrthoDB" id="9804695at2"/>
<dbReference type="PANTHER" id="PTHR33303">
    <property type="entry name" value="CYTOPLASMIC PROTEIN-RELATED"/>
    <property type="match status" value="1"/>
</dbReference>
<dbReference type="Pfam" id="PF13380">
    <property type="entry name" value="CoA_binding_2"/>
    <property type="match status" value="1"/>
</dbReference>
<feature type="domain" description="CoA-binding" evidence="1">
    <location>
        <begin position="13"/>
        <end position="109"/>
    </location>
</feature>
<reference evidence="2 3" key="1">
    <citation type="submission" date="2018-05" db="EMBL/GenBank/DDBJ databases">
        <title>Comparative genomic sequence analysis between strain HN4 and CCM 8460T (Falsochrobactrum ovis) will provide more evidence to prove that HN4 is a new species of Falsochrobactrum.</title>
        <authorList>
            <person name="Lyu W."/>
            <person name="Sun L."/>
            <person name="Yao L."/>
        </authorList>
    </citation>
    <scope>NUCLEOTIDE SEQUENCE [LARGE SCALE GENOMIC DNA]</scope>
    <source>
        <strain evidence="2 3">HN4</strain>
    </source>
</reference>
<dbReference type="AlphaFoldDB" id="A0A316J9R8"/>
<name>A0A316J9R8_9HYPH</name>
<dbReference type="Proteomes" id="UP000245865">
    <property type="component" value="Unassembled WGS sequence"/>
</dbReference>
<dbReference type="SUPFAM" id="SSF51735">
    <property type="entry name" value="NAD(P)-binding Rossmann-fold domains"/>
    <property type="match status" value="1"/>
</dbReference>
<dbReference type="InterPro" id="IPR003781">
    <property type="entry name" value="CoA-bd"/>
</dbReference>